<dbReference type="EMBL" id="CP050292">
    <property type="protein sequence ID" value="QND72078.1"/>
    <property type="molecule type" value="Genomic_DNA"/>
</dbReference>
<dbReference type="Proteomes" id="UP000515291">
    <property type="component" value="Chromosome"/>
</dbReference>
<gene>
    <name evidence="1" type="ORF">HB776_13230</name>
</gene>
<accession>A0A7G6TZ96</accession>
<protein>
    <submittedName>
        <fullName evidence="1">DUF4189 domain-containing protein</fullName>
    </submittedName>
</protein>
<reference evidence="2" key="1">
    <citation type="journal article" date="2020" name="Mol. Plant Microbe">
        <title>Rhizobial microsymbionts of the narrowly endemic Oxytropis species growing in Kamchatka are characterized by significant genetic diversity and possess a set of genes that are associated with T3SS and T6SS secretion systems and can affect the development of symbiosis.</title>
        <authorList>
            <person name="Safronova V."/>
            <person name="Guro P."/>
            <person name="Sazanova A."/>
            <person name="Kuznetsova I."/>
            <person name="Belimov A."/>
            <person name="Yakubov V."/>
            <person name="Chirak E."/>
            <person name="Afonin A."/>
            <person name="Gogolev Y."/>
            <person name="Andronov E."/>
            <person name="Tikhonovich I."/>
        </authorList>
    </citation>
    <scope>NUCLEOTIDE SEQUENCE [LARGE SCALE GENOMIC DNA]</scope>
    <source>
        <strain evidence="2">581</strain>
    </source>
</reference>
<dbReference type="InterPro" id="IPR025240">
    <property type="entry name" value="DUF4189"/>
</dbReference>
<name>A0A7G6TZ96_9BRAD</name>
<dbReference type="KEGG" id="trb:HB776_13230"/>
<dbReference type="Pfam" id="PF13827">
    <property type="entry name" value="DUF4189"/>
    <property type="match status" value="1"/>
</dbReference>
<evidence type="ECO:0000313" key="2">
    <source>
        <dbReference type="Proteomes" id="UP000515291"/>
    </source>
</evidence>
<dbReference type="AlphaFoldDB" id="A0A7G6TZ96"/>
<sequence length="126" mass="12918">MSLFVAARRRAILAVALLMSVGAMDVASAAGALAVGKCGAYGQAFDYPAQGAALAAAKKQCKGECTTVTMNRACAAFAVDMKNPCGAHGYAVAPRISSSLNQATKKCYDYGGKECVIRAWACDAKG</sequence>
<organism evidence="1 2">
    <name type="scientific">Tardiphaga robiniae</name>
    <dbReference type="NCBI Taxonomy" id="943830"/>
    <lineage>
        <taxon>Bacteria</taxon>
        <taxon>Pseudomonadati</taxon>
        <taxon>Pseudomonadota</taxon>
        <taxon>Alphaproteobacteria</taxon>
        <taxon>Hyphomicrobiales</taxon>
        <taxon>Nitrobacteraceae</taxon>
        <taxon>Tardiphaga</taxon>
    </lineage>
</organism>
<evidence type="ECO:0000313" key="1">
    <source>
        <dbReference type="EMBL" id="QND72078.1"/>
    </source>
</evidence>
<proteinExistence type="predicted"/>